<accession>A0A1T4MQP2</accession>
<dbReference type="STRING" id="64969.SAMN02745127_00881"/>
<dbReference type="PANTHER" id="PTHR16255:SF1">
    <property type="entry name" value="REQUIRED FOR MEIOTIC NUCLEAR DIVISION PROTEIN 1 HOMOLOG"/>
    <property type="match status" value="1"/>
</dbReference>
<gene>
    <name evidence="2" type="ORF">BTE48_00375</name>
</gene>
<evidence type="ECO:0000313" key="2">
    <source>
        <dbReference type="EMBL" id="OPX56928.1"/>
    </source>
</evidence>
<reference evidence="2 3" key="1">
    <citation type="submission" date="2017-01" db="EMBL/GenBank/DDBJ databases">
        <title>Genome Sequencing of a Marine Spirillum, Oceanospirillum multiglobuliferum ATCC 33336, from Japan.</title>
        <authorList>
            <person name="Carney J.G."/>
            <person name="Trachtenberg A.M."/>
            <person name="Rheaume B.A."/>
            <person name="Linnane J.D."/>
            <person name="Pitts N.L."/>
            <person name="Mykles D.L."/>
            <person name="Maclea K.S."/>
        </authorList>
    </citation>
    <scope>NUCLEOTIDE SEQUENCE [LARGE SCALE GENOMIC DNA]</scope>
    <source>
        <strain evidence="2 3">ATCC 33336</strain>
    </source>
</reference>
<dbReference type="InterPro" id="IPR003734">
    <property type="entry name" value="DUF155"/>
</dbReference>
<evidence type="ECO:0000313" key="3">
    <source>
        <dbReference type="Proteomes" id="UP000191418"/>
    </source>
</evidence>
<dbReference type="Proteomes" id="UP000191418">
    <property type="component" value="Unassembled WGS sequence"/>
</dbReference>
<dbReference type="Pfam" id="PF02582">
    <property type="entry name" value="DUF155"/>
    <property type="match status" value="1"/>
</dbReference>
<dbReference type="OrthoDB" id="529323at2"/>
<feature type="domain" description="DUF155" evidence="1">
    <location>
        <begin position="64"/>
        <end position="231"/>
    </location>
</feature>
<protein>
    <recommendedName>
        <fullName evidence="1">DUF155 domain-containing protein</fullName>
    </recommendedName>
</protein>
<sequence length="280" mass="32106">MSSELAVLNEVIPTDFSHFQTSCRAIGIAESINMMELRPVLESRYRLTLYRDLICAEAGEGEAFIFPFGVIVLWGLGYDATAKLLDEIKPHCGTLLTPSNEDHFQFELGQPQFRVSNDTFILSTGDVLEKMAVSHALAQSVKLMQFEGSTAQILADTAYLPKQIKNTGHTSLSRKEIAKMRGQLHIHRMDINLRYDLLDTPEVFWEYVEVEPIYKTLANYLEISQRILVLNKRLEVLHELFDMLADEQNHRHSSNLEWIVIWLIAVEVIIFFVHDLLGWV</sequence>
<evidence type="ECO:0000259" key="1">
    <source>
        <dbReference type="Pfam" id="PF02582"/>
    </source>
</evidence>
<dbReference type="EMBL" id="MTSM01000001">
    <property type="protein sequence ID" value="OPX56928.1"/>
    <property type="molecule type" value="Genomic_DNA"/>
</dbReference>
<dbReference type="RefSeq" id="WP_078744480.1">
    <property type="nucleotide sequence ID" value="NZ_FUXG01000004.1"/>
</dbReference>
<name>A0A1T4MQP2_9GAMM</name>
<dbReference type="AlphaFoldDB" id="A0A1T4MQP2"/>
<dbReference type="InterPro" id="IPR051624">
    <property type="entry name" value="RMD1/Sad1-interacting"/>
</dbReference>
<comment type="caution">
    <text evidence="2">The sequence shown here is derived from an EMBL/GenBank/DDBJ whole genome shotgun (WGS) entry which is preliminary data.</text>
</comment>
<keyword evidence="3" id="KW-1185">Reference proteome</keyword>
<dbReference type="PANTHER" id="PTHR16255">
    <property type="entry name" value="REQUIRED FOR MEIOTIC NUCLEAR DIVISION PROTEIN 1 HOMOLOG"/>
    <property type="match status" value="1"/>
</dbReference>
<proteinExistence type="predicted"/>
<organism evidence="2 3">
    <name type="scientific">Oceanospirillum multiglobuliferum</name>
    <dbReference type="NCBI Taxonomy" id="64969"/>
    <lineage>
        <taxon>Bacteria</taxon>
        <taxon>Pseudomonadati</taxon>
        <taxon>Pseudomonadota</taxon>
        <taxon>Gammaproteobacteria</taxon>
        <taxon>Oceanospirillales</taxon>
        <taxon>Oceanospirillaceae</taxon>
        <taxon>Oceanospirillum</taxon>
    </lineage>
</organism>